<dbReference type="SUPFAM" id="SSF56672">
    <property type="entry name" value="DNA/RNA polymerases"/>
    <property type="match status" value="1"/>
</dbReference>
<dbReference type="Gene3D" id="3.30.70.270">
    <property type="match status" value="1"/>
</dbReference>
<evidence type="ECO:0000256" key="2">
    <source>
        <dbReference type="ARBA" id="ARBA00022457"/>
    </source>
</evidence>
<dbReference type="GO" id="GO:0003684">
    <property type="term" value="F:damaged DNA binding"/>
    <property type="evidence" value="ECO:0007669"/>
    <property type="project" value="InterPro"/>
</dbReference>
<sequence length="440" mass="50311">MVNKQKIEYNYTQEERRVIFMIDSKSFYASVECVERNYNPLKALLVVMSEQENTNGGLVLASSPMAKKKLGISNVTRQRDIPVCNELVIAIPRMNLYIQENLRINNIYRQYTDDAHLLPYSVDESILDMTHSWRLFGKTPEEVAFKIQKQVRAETGIYLTVGIGDSPVLAKLALDIEAKHAKNLTGIWHYEDVSRKLWPITKLTDVWSIGARTARKLNLMGIHSMYDLSHQDPYLFRSKLGLMGEQLLALSWGIDRSDLTETIRPKNKSYSNSQVLPRDYSQRAEIEIVIREMADQVATRIRAHQKQACLVSLFIGYSFSESEKRESHGFRKQCRISPTNDTNTLMTVMINLFRKYWRGEIIRHIGIDYGGLVDDTGVQLNLFEQPEHILKTNKIDQVVDEIRQRFGTTALMRAMSKEVGGTAINRASLVGGHNGGNSYD</sequence>
<dbReference type="Gene3D" id="3.30.1490.100">
    <property type="entry name" value="DNA polymerase, Y-family, little finger domain"/>
    <property type="match status" value="1"/>
</dbReference>
<dbReference type="Pfam" id="PF11798">
    <property type="entry name" value="IMS_HHH"/>
    <property type="match status" value="1"/>
</dbReference>
<keyword evidence="4" id="KW-0235">DNA replication</keyword>
<feature type="domain" description="UmuC" evidence="6">
    <location>
        <begin position="19"/>
        <end position="210"/>
    </location>
</feature>
<evidence type="ECO:0000313" key="7">
    <source>
        <dbReference type="EMBL" id="SPD91586.1"/>
    </source>
</evidence>
<dbReference type="InterPro" id="IPR043502">
    <property type="entry name" value="DNA/RNA_pol_sf"/>
</dbReference>
<dbReference type="RefSeq" id="WP_072613575.1">
    <property type="nucleotide sequence ID" value="NZ_AP017935.1"/>
</dbReference>
<evidence type="ECO:0000313" key="10">
    <source>
        <dbReference type="Proteomes" id="UP000239237"/>
    </source>
</evidence>
<dbReference type="Gene3D" id="3.40.1170.60">
    <property type="match status" value="1"/>
</dbReference>
<dbReference type="GO" id="GO:0042276">
    <property type="term" value="P:error-prone translesion synthesis"/>
    <property type="evidence" value="ECO:0007669"/>
    <property type="project" value="TreeGrafter"/>
</dbReference>
<proteinExistence type="inferred from homology"/>
<dbReference type="PROSITE" id="PS50173">
    <property type="entry name" value="UMUC"/>
    <property type="match status" value="1"/>
</dbReference>
<dbReference type="InterPro" id="IPR024728">
    <property type="entry name" value="PolY_HhH_motif"/>
</dbReference>
<accession>A0A2N9K912</accession>
<keyword evidence="10" id="KW-1185">Reference proteome</keyword>
<evidence type="ECO:0000313" key="8">
    <source>
        <dbReference type="EMBL" id="SPE06811.1"/>
    </source>
</evidence>
<dbReference type="CDD" id="cd01700">
    <property type="entry name" value="PolY_Pol_V_umuC"/>
    <property type="match status" value="1"/>
</dbReference>
<dbReference type="GeneID" id="99674068"/>
<keyword evidence="5" id="KW-0239">DNA-directed DNA polymerase</keyword>
<dbReference type="GO" id="GO:0006281">
    <property type="term" value="P:DNA repair"/>
    <property type="evidence" value="ECO:0007669"/>
    <property type="project" value="InterPro"/>
</dbReference>
<dbReference type="InterPro" id="IPR036775">
    <property type="entry name" value="DNA_pol_Y-fam_lit_finger_sf"/>
</dbReference>
<dbReference type="SUPFAM" id="SSF100879">
    <property type="entry name" value="Lesion bypass DNA polymerase (Y-family), little finger domain"/>
    <property type="match status" value="1"/>
</dbReference>
<dbReference type="GO" id="GO:0003887">
    <property type="term" value="F:DNA-directed DNA polymerase activity"/>
    <property type="evidence" value="ECO:0007669"/>
    <property type="project" value="UniProtKB-KW"/>
</dbReference>
<name>A0A2N9K912_9LACO</name>
<keyword evidence="3 8" id="KW-0548">Nucleotidyltransferase</keyword>
<dbReference type="EMBL" id="OKQR01000001">
    <property type="protein sequence ID" value="SPD91586.1"/>
    <property type="molecule type" value="Genomic_DNA"/>
</dbReference>
<dbReference type="Proteomes" id="UP000237923">
    <property type="component" value="Unassembled WGS sequence"/>
</dbReference>
<dbReference type="EMBL" id="OKQU01000001">
    <property type="protein sequence ID" value="SPE06811.1"/>
    <property type="molecule type" value="Genomic_DNA"/>
</dbReference>
<dbReference type="GO" id="GO:0009432">
    <property type="term" value="P:SOS response"/>
    <property type="evidence" value="ECO:0007669"/>
    <property type="project" value="TreeGrafter"/>
</dbReference>
<gene>
    <name evidence="8" type="primary">dinB_3</name>
    <name evidence="7" type="synonym">dinB_2</name>
    <name evidence="7" type="ORF">LES8486_00568</name>
    <name evidence="8" type="ORF">LES9216_00715</name>
</gene>
<dbReference type="Gene3D" id="1.10.150.20">
    <property type="entry name" value="5' to 3' exonuclease, C-terminal subdomain"/>
    <property type="match status" value="1"/>
</dbReference>
<keyword evidence="2" id="KW-0515">Mutator protein</keyword>
<organism evidence="8 9">
    <name type="scientific">Leuconostoc suionicum</name>
    <dbReference type="NCBI Taxonomy" id="1511761"/>
    <lineage>
        <taxon>Bacteria</taxon>
        <taxon>Bacillati</taxon>
        <taxon>Bacillota</taxon>
        <taxon>Bacilli</taxon>
        <taxon>Lactobacillales</taxon>
        <taxon>Lactobacillaceae</taxon>
        <taxon>Leuconostoc</taxon>
    </lineage>
</organism>
<comment type="similarity">
    <text evidence="1">Belongs to the DNA polymerase type-Y family.</text>
</comment>
<dbReference type="Proteomes" id="UP000239237">
    <property type="component" value="Unassembled WGS sequence"/>
</dbReference>
<dbReference type="Pfam" id="PF11799">
    <property type="entry name" value="IMS_C"/>
    <property type="match status" value="1"/>
</dbReference>
<reference evidence="7 10" key="1">
    <citation type="submission" date="2018-02" db="EMBL/GenBank/DDBJ databases">
        <authorList>
            <person name="Rodrigo-Torres L."/>
            <person name="Arahal R. D."/>
            <person name="Lucena T."/>
        </authorList>
    </citation>
    <scope>NUCLEOTIDE SEQUENCE [LARGE SCALE GENOMIC DNA]</scope>
    <source>
        <strain evidence="7 10">CECT 8486</strain>
    </source>
</reference>
<evidence type="ECO:0000256" key="5">
    <source>
        <dbReference type="ARBA" id="ARBA00022932"/>
    </source>
</evidence>
<dbReference type="GO" id="GO:0006260">
    <property type="term" value="P:DNA replication"/>
    <property type="evidence" value="ECO:0007669"/>
    <property type="project" value="UniProtKB-KW"/>
</dbReference>
<evidence type="ECO:0000256" key="3">
    <source>
        <dbReference type="ARBA" id="ARBA00022695"/>
    </source>
</evidence>
<dbReference type="PANTHER" id="PTHR11076:SF35">
    <property type="entry name" value="DNA REPAIR PROTEIN HOMOLOG YOBH"/>
    <property type="match status" value="1"/>
</dbReference>
<dbReference type="InterPro" id="IPR043128">
    <property type="entry name" value="Rev_trsase/Diguanyl_cyclase"/>
</dbReference>
<reference evidence="8 9" key="2">
    <citation type="submission" date="2018-02" db="EMBL/GenBank/DDBJ databases">
        <authorList>
            <person name="Cohen D.B."/>
            <person name="Kent A.D."/>
        </authorList>
    </citation>
    <scope>NUCLEOTIDE SEQUENCE [LARGE SCALE GENOMIC DNA]</scope>
    <source>
        <strain evidence="8 9">CECT 9216</strain>
    </source>
</reference>
<dbReference type="GO" id="GO:0005829">
    <property type="term" value="C:cytosol"/>
    <property type="evidence" value="ECO:0007669"/>
    <property type="project" value="TreeGrafter"/>
</dbReference>
<dbReference type="InterPro" id="IPR017961">
    <property type="entry name" value="DNA_pol_Y-fam_little_finger"/>
</dbReference>
<dbReference type="Pfam" id="PF00817">
    <property type="entry name" value="IMS"/>
    <property type="match status" value="1"/>
</dbReference>
<dbReference type="EC" id="2.7.7.7" evidence="8"/>
<dbReference type="KEGG" id="lsu:A6B45_04625"/>
<dbReference type="InterPro" id="IPR050116">
    <property type="entry name" value="DNA_polymerase-Y"/>
</dbReference>
<evidence type="ECO:0000256" key="4">
    <source>
        <dbReference type="ARBA" id="ARBA00022705"/>
    </source>
</evidence>
<protein>
    <submittedName>
        <fullName evidence="8">DNA polymerase IV</fullName>
        <ecNumber evidence="8">2.7.7.7</ecNumber>
    </submittedName>
</protein>
<evidence type="ECO:0000313" key="9">
    <source>
        <dbReference type="Proteomes" id="UP000237923"/>
    </source>
</evidence>
<dbReference type="PANTHER" id="PTHR11076">
    <property type="entry name" value="DNA REPAIR POLYMERASE UMUC / TRANSFERASE FAMILY MEMBER"/>
    <property type="match status" value="1"/>
</dbReference>
<evidence type="ECO:0000256" key="1">
    <source>
        <dbReference type="ARBA" id="ARBA00010945"/>
    </source>
</evidence>
<keyword evidence="8" id="KW-0808">Transferase</keyword>
<dbReference type="AlphaFoldDB" id="A0A2N9K912"/>
<dbReference type="InterPro" id="IPR001126">
    <property type="entry name" value="UmuC"/>
</dbReference>
<evidence type="ECO:0000259" key="6">
    <source>
        <dbReference type="PROSITE" id="PS50173"/>
    </source>
</evidence>